<reference evidence="2" key="1">
    <citation type="journal article" date="2014" name="Science">
        <title>Ancient hybridizations among the ancestral genomes of bread wheat.</title>
        <authorList>
            <consortium name="International Wheat Genome Sequencing Consortium,"/>
            <person name="Marcussen T."/>
            <person name="Sandve S.R."/>
            <person name="Heier L."/>
            <person name="Spannagl M."/>
            <person name="Pfeifer M."/>
            <person name="Jakobsen K.S."/>
            <person name="Wulff B.B."/>
            <person name="Steuernagel B."/>
            <person name="Mayer K.F."/>
            <person name="Olsen O.A."/>
        </authorList>
    </citation>
    <scope>NUCLEOTIDE SEQUENCE [LARGE SCALE GENOMIC DNA]</scope>
    <source>
        <strain evidence="2">cv. AL8/78</strain>
    </source>
</reference>
<evidence type="ECO:0000313" key="1">
    <source>
        <dbReference type="EnsemblPlants" id="AET7Gv20693300.10"/>
    </source>
</evidence>
<reference evidence="1" key="5">
    <citation type="journal article" date="2021" name="G3 (Bethesda)">
        <title>Aegilops tauschii genome assembly Aet v5.0 features greater sequence contiguity and improved annotation.</title>
        <authorList>
            <person name="Wang L."/>
            <person name="Zhu T."/>
            <person name="Rodriguez J.C."/>
            <person name="Deal K.R."/>
            <person name="Dubcovsky J."/>
            <person name="McGuire P.E."/>
            <person name="Lux T."/>
            <person name="Spannagl M."/>
            <person name="Mayer K.F.X."/>
            <person name="Baldrich P."/>
            <person name="Meyers B.C."/>
            <person name="Huo N."/>
            <person name="Gu Y.Q."/>
            <person name="Zhou H."/>
            <person name="Devos K.M."/>
            <person name="Bennetzen J.L."/>
            <person name="Unver T."/>
            <person name="Budak H."/>
            <person name="Gulick P.J."/>
            <person name="Galiba G."/>
            <person name="Kalapos B."/>
            <person name="Nelson D.R."/>
            <person name="Li P."/>
            <person name="You F.M."/>
            <person name="Luo M.C."/>
            <person name="Dvorak J."/>
        </authorList>
    </citation>
    <scope>NUCLEOTIDE SEQUENCE [LARGE SCALE GENOMIC DNA]</scope>
    <source>
        <strain evidence="1">cv. AL8/78</strain>
    </source>
</reference>
<evidence type="ECO:0000313" key="2">
    <source>
        <dbReference type="Proteomes" id="UP000015105"/>
    </source>
</evidence>
<keyword evidence="2" id="KW-1185">Reference proteome</keyword>
<accession>A0A453RSY6</accession>
<organism evidence="1 2">
    <name type="scientific">Aegilops tauschii subsp. strangulata</name>
    <name type="common">Goatgrass</name>
    <dbReference type="NCBI Taxonomy" id="200361"/>
    <lineage>
        <taxon>Eukaryota</taxon>
        <taxon>Viridiplantae</taxon>
        <taxon>Streptophyta</taxon>
        <taxon>Embryophyta</taxon>
        <taxon>Tracheophyta</taxon>
        <taxon>Spermatophyta</taxon>
        <taxon>Magnoliopsida</taxon>
        <taxon>Liliopsida</taxon>
        <taxon>Poales</taxon>
        <taxon>Poaceae</taxon>
        <taxon>BOP clade</taxon>
        <taxon>Pooideae</taxon>
        <taxon>Triticodae</taxon>
        <taxon>Triticeae</taxon>
        <taxon>Triticinae</taxon>
        <taxon>Aegilops</taxon>
    </lineage>
</organism>
<reference evidence="2" key="2">
    <citation type="journal article" date="2017" name="Nat. Plants">
        <title>The Aegilops tauschii genome reveals multiple impacts of transposons.</title>
        <authorList>
            <person name="Zhao G."/>
            <person name="Zou C."/>
            <person name="Li K."/>
            <person name="Wang K."/>
            <person name="Li T."/>
            <person name="Gao L."/>
            <person name="Zhang X."/>
            <person name="Wang H."/>
            <person name="Yang Z."/>
            <person name="Liu X."/>
            <person name="Jiang W."/>
            <person name="Mao L."/>
            <person name="Kong X."/>
            <person name="Jiao Y."/>
            <person name="Jia J."/>
        </authorList>
    </citation>
    <scope>NUCLEOTIDE SEQUENCE [LARGE SCALE GENOMIC DNA]</scope>
    <source>
        <strain evidence="2">cv. AL8/78</strain>
    </source>
</reference>
<name>A0A453RSY6_AEGTS</name>
<sequence length="73" mass="8431">MVRNSDDDSLLASLRENQNLFISTPEVIHNQLSVECLLKFPDTTLGVPCREQEYICRKYRANDYGLKYVAYTA</sequence>
<dbReference type="Gramene" id="AET7Gv20693300.10">
    <property type="protein sequence ID" value="AET7Gv20693300.10"/>
    <property type="gene ID" value="AET7Gv20693300"/>
</dbReference>
<reference evidence="1" key="4">
    <citation type="submission" date="2019-03" db="UniProtKB">
        <authorList>
            <consortium name="EnsemblPlants"/>
        </authorList>
    </citation>
    <scope>IDENTIFICATION</scope>
</reference>
<dbReference type="EnsemblPlants" id="AET7Gv20693300.10">
    <property type="protein sequence ID" value="AET7Gv20693300.10"/>
    <property type="gene ID" value="AET7Gv20693300"/>
</dbReference>
<dbReference type="Proteomes" id="UP000015105">
    <property type="component" value="Chromosome 7D"/>
</dbReference>
<reference evidence="1" key="3">
    <citation type="journal article" date="2017" name="Nature">
        <title>Genome sequence of the progenitor of the wheat D genome Aegilops tauschii.</title>
        <authorList>
            <person name="Luo M.C."/>
            <person name="Gu Y.Q."/>
            <person name="Puiu D."/>
            <person name="Wang H."/>
            <person name="Twardziok S.O."/>
            <person name="Deal K.R."/>
            <person name="Huo N."/>
            <person name="Zhu T."/>
            <person name="Wang L."/>
            <person name="Wang Y."/>
            <person name="McGuire P.E."/>
            <person name="Liu S."/>
            <person name="Long H."/>
            <person name="Ramasamy R.K."/>
            <person name="Rodriguez J.C."/>
            <person name="Van S.L."/>
            <person name="Yuan L."/>
            <person name="Wang Z."/>
            <person name="Xia Z."/>
            <person name="Xiao L."/>
            <person name="Anderson O.D."/>
            <person name="Ouyang S."/>
            <person name="Liang Y."/>
            <person name="Zimin A.V."/>
            <person name="Pertea G."/>
            <person name="Qi P."/>
            <person name="Bennetzen J.L."/>
            <person name="Dai X."/>
            <person name="Dawson M.W."/>
            <person name="Muller H.G."/>
            <person name="Kugler K."/>
            <person name="Rivarola-Duarte L."/>
            <person name="Spannagl M."/>
            <person name="Mayer K.F.X."/>
            <person name="Lu F.H."/>
            <person name="Bevan M.W."/>
            <person name="Leroy P."/>
            <person name="Li P."/>
            <person name="You F.M."/>
            <person name="Sun Q."/>
            <person name="Liu Z."/>
            <person name="Lyons E."/>
            <person name="Wicker T."/>
            <person name="Salzberg S.L."/>
            <person name="Devos K.M."/>
            <person name="Dvorak J."/>
        </authorList>
    </citation>
    <scope>NUCLEOTIDE SEQUENCE [LARGE SCALE GENOMIC DNA]</scope>
    <source>
        <strain evidence="1">cv. AL8/78</strain>
    </source>
</reference>
<proteinExistence type="predicted"/>
<dbReference type="AlphaFoldDB" id="A0A453RSY6"/>
<protein>
    <submittedName>
        <fullName evidence="1">Uncharacterized protein</fullName>
    </submittedName>
</protein>